<dbReference type="PROSITE" id="PS50045">
    <property type="entry name" value="SIGMA54_INTERACT_4"/>
    <property type="match status" value="1"/>
</dbReference>
<keyword evidence="3" id="KW-0902">Two-component regulatory system</keyword>
<dbReference type="InterPro" id="IPR003593">
    <property type="entry name" value="AAA+_ATPase"/>
</dbReference>
<dbReference type="EMBL" id="OBEL01000008">
    <property type="protein sequence ID" value="SNZ21441.1"/>
    <property type="molecule type" value="Genomic_DNA"/>
</dbReference>
<dbReference type="Pfam" id="PF25601">
    <property type="entry name" value="AAA_lid_14"/>
    <property type="match status" value="1"/>
</dbReference>
<feature type="modified residue" description="4-aspartylphosphate" evidence="8">
    <location>
        <position position="55"/>
    </location>
</feature>
<dbReference type="Pfam" id="PF00158">
    <property type="entry name" value="Sigma54_activat"/>
    <property type="match status" value="1"/>
</dbReference>
<keyword evidence="4" id="KW-0805">Transcription regulation</keyword>
<evidence type="ECO:0000259" key="11">
    <source>
        <dbReference type="PROSITE" id="PS50110"/>
    </source>
</evidence>
<dbReference type="GO" id="GO:0006355">
    <property type="term" value="P:regulation of DNA-templated transcription"/>
    <property type="evidence" value="ECO:0007669"/>
    <property type="project" value="InterPro"/>
</dbReference>
<dbReference type="Proteomes" id="UP000219439">
    <property type="component" value="Unassembled WGS sequence"/>
</dbReference>
<feature type="region of interest" description="Disordered" evidence="9">
    <location>
        <begin position="486"/>
        <end position="523"/>
    </location>
</feature>
<dbReference type="PANTHER" id="PTHR32071:SF117">
    <property type="entry name" value="PTS-DEPENDENT DIHYDROXYACETONE KINASE OPERON REGULATORY PROTEIN-RELATED"/>
    <property type="match status" value="1"/>
</dbReference>
<keyword evidence="1" id="KW-0547">Nucleotide-binding</keyword>
<dbReference type="CDD" id="cd17596">
    <property type="entry name" value="REC_HupR"/>
    <property type="match status" value="1"/>
</dbReference>
<evidence type="ECO:0000313" key="12">
    <source>
        <dbReference type="EMBL" id="SNZ21441.1"/>
    </source>
</evidence>
<reference evidence="12 13" key="1">
    <citation type="submission" date="2017-09" db="EMBL/GenBank/DDBJ databases">
        <authorList>
            <person name="Ehlers B."/>
            <person name="Leendertz F.H."/>
        </authorList>
    </citation>
    <scope>NUCLEOTIDE SEQUENCE [LARGE SCALE GENOMIC DNA]</scope>
    <source>
        <strain evidence="12 13">DSM 18289</strain>
    </source>
</reference>
<dbReference type="SMART" id="SM00382">
    <property type="entry name" value="AAA"/>
    <property type="match status" value="1"/>
</dbReference>
<evidence type="ECO:0000256" key="1">
    <source>
        <dbReference type="ARBA" id="ARBA00022741"/>
    </source>
</evidence>
<dbReference type="PROSITE" id="PS50110">
    <property type="entry name" value="RESPONSE_REGULATORY"/>
    <property type="match status" value="1"/>
</dbReference>
<protein>
    <submittedName>
        <fullName evidence="12">Two-component system, NtrC family, response regulator HupR/HoxA</fullName>
    </submittedName>
</protein>
<dbReference type="PRINTS" id="PR01590">
    <property type="entry name" value="HTHFIS"/>
</dbReference>
<evidence type="ECO:0000313" key="13">
    <source>
        <dbReference type="Proteomes" id="UP000219439"/>
    </source>
</evidence>
<evidence type="ECO:0000256" key="9">
    <source>
        <dbReference type="SAM" id="MobiDB-lite"/>
    </source>
</evidence>
<feature type="domain" description="Sigma-54 factor interaction" evidence="10">
    <location>
        <begin position="166"/>
        <end position="395"/>
    </location>
</feature>
<dbReference type="OrthoDB" id="9762726at2"/>
<proteinExistence type="predicted"/>
<feature type="compositionally biased region" description="Polar residues" evidence="9">
    <location>
        <begin position="500"/>
        <end position="523"/>
    </location>
</feature>
<keyword evidence="13" id="KW-1185">Reference proteome</keyword>
<gene>
    <name evidence="12" type="ORF">SAMN06265368_4562</name>
</gene>
<dbReference type="InterPro" id="IPR009057">
    <property type="entry name" value="Homeodomain-like_sf"/>
</dbReference>
<keyword evidence="2" id="KW-0067">ATP-binding</keyword>
<evidence type="ECO:0000256" key="4">
    <source>
        <dbReference type="ARBA" id="ARBA00023015"/>
    </source>
</evidence>
<dbReference type="SUPFAM" id="SSF52540">
    <property type="entry name" value="P-loop containing nucleoside triphosphate hydrolases"/>
    <property type="match status" value="1"/>
</dbReference>
<dbReference type="InterPro" id="IPR002197">
    <property type="entry name" value="HTH_Fis"/>
</dbReference>
<dbReference type="Pfam" id="PF02954">
    <property type="entry name" value="HTH_8"/>
    <property type="match status" value="1"/>
</dbReference>
<dbReference type="InterPro" id="IPR001789">
    <property type="entry name" value="Sig_transdc_resp-reg_receiver"/>
</dbReference>
<dbReference type="Pfam" id="PF00072">
    <property type="entry name" value="Response_reg"/>
    <property type="match status" value="1"/>
</dbReference>
<evidence type="ECO:0000256" key="7">
    <source>
        <dbReference type="ARBA" id="ARBA00023163"/>
    </source>
</evidence>
<keyword evidence="5" id="KW-0238">DNA-binding</keyword>
<dbReference type="InterPro" id="IPR025943">
    <property type="entry name" value="Sigma_54_int_dom_ATP-bd_2"/>
</dbReference>
<evidence type="ECO:0000256" key="3">
    <source>
        <dbReference type="ARBA" id="ARBA00023012"/>
    </source>
</evidence>
<dbReference type="CDD" id="cd00009">
    <property type="entry name" value="AAA"/>
    <property type="match status" value="1"/>
</dbReference>
<keyword evidence="6" id="KW-0010">Activator</keyword>
<dbReference type="Gene3D" id="3.40.50.2300">
    <property type="match status" value="1"/>
</dbReference>
<dbReference type="GO" id="GO:0005524">
    <property type="term" value="F:ATP binding"/>
    <property type="evidence" value="ECO:0007669"/>
    <property type="project" value="UniProtKB-KW"/>
</dbReference>
<dbReference type="InterPro" id="IPR027417">
    <property type="entry name" value="P-loop_NTPase"/>
</dbReference>
<dbReference type="GO" id="GO:0043565">
    <property type="term" value="F:sequence-specific DNA binding"/>
    <property type="evidence" value="ECO:0007669"/>
    <property type="project" value="InterPro"/>
</dbReference>
<dbReference type="InterPro" id="IPR002078">
    <property type="entry name" value="Sigma_54_int"/>
</dbReference>
<dbReference type="PROSITE" id="PS00676">
    <property type="entry name" value="SIGMA54_INTERACT_2"/>
    <property type="match status" value="1"/>
</dbReference>
<feature type="domain" description="Response regulatory" evidence="11">
    <location>
        <begin position="7"/>
        <end position="121"/>
    </location>
</feature>
<evidence type="ECO:0000256" key="2">
    <source>
        <dbReference type="ARBA" id="ARBA00022840"/>
    </source>
</evidence>
<dbReference type="SUPFAM" id="SSF52172">
    <property type="entry name" value="CheY-like"/>
    <property type="match status" value="1"/>
</dbReference>
<dbReference type="FunFam" id="3.40.50.300:FF:000006">
    <property type="entry name" value="DNA-binding transcriptional regulator NtrC"/>
    <property type="match status" value="1"/>
</dbReference>
<accession>A0A285PNG4</accession>
<evidence type="ECO:0000256" key="6">
    <source>
        <dbReference type="ARBA" id="ARBA00023159"/>
    </source>
</evidence>
<evidence type="ECO:0000256" key="8">
    <source>
        <dbReference type="PROSITE-ProRule" id="PRU00169"/>
    </source>
</evidence>
<evidence type="ECO:0000259" key="10">
    <source>
        <dbReference type="PROSITE" id="PS50045"/>
    </source>
</evidence>
<keyword evidence="7" id="KW-0804">Transcription</keyword>
<dbReference type="InterPro" id="IPR011006">
    <property type="entry name" value="CheY-like_superfamily"/>
</dbReference>
<dbReference type="SUPFAM" id="SSF46689">
    <property type="entry name" value="Homeodomain-like"/>
    <property type="match status" value="1"/>
</dbReference>
<dbReference type="Gene3D" id="1.10.8.60">
    <property type="match status" value="1"/>
</dbReference>
<dbReference type="GO" id="GO:0000160">
    <property type="term" value="P:phosphorelay signal transduction system"/>
    <property type="evidence" value="ECO:0007669"/>
    <property type="project" value="UniProtKB-KW"/>
</dbReference>
<organism evidence="12 13">
    <name type="scientific">Cohaesibacter gelatinilyticus</name>
    <dbReference type="NCBI Taxonomy" id="372072"/>
    <lineage>
        <taxon>Bacteria</taxon>
        <taxon>Pseudomonadati</taxon>
        <taxon>Pseudomonadota</taxon>
        <taxon>Alphaproteobacteria</taxon>
        <taxon>Hyphomicrobiales</taxon>
        <taxon>Cohaesibacteraceae</taxon>
    </lineage>
</organism>
<dbReference type="SMART" id="SM00448">
    <property type="entry name" value="REC"/>
    <property type="match status" value="1"/>
</dbReference>
<dbReference type="Gene3D" id="1.10.10.60">
    <property type="entry name" value="Homeodomain-like"/>
    <property type="match status" value="1"/>
</dbReference>
<name>A0A285PNG4_9HYPH</name>
<dbReference type="PANTHER" id="PTHR32071">
    <property type="entry name" value="TRANSCRIPTIONAL REGULATORY PROTEIN"/>
    <property type="match status" value="1"/>
</dbReference>
<dbReference type="AlphaFoldDB" id="A0A285PNG4"/>
<sequence>MSESLPTILIVDDEVRSLESLERNLFADFDVRTATSAAEAEKILEQEWVQIILCDQRMPEETGVQFLTRVRERWPEVIRIIISGYTDAGDIITGLNEAGIYQYITKPWRPDELMQVLKNASKMFELQRQNELLAIELRMLDKTAESTIESRRARLKDRYNDEDGIIRAKQSPMNGVCQTLRQIAAFDLPVLIMGESGTGKELAARSLHYNSLRWNKPFVVENCGALSDELLESELFGHKRGAFTGAVEDHIGLFERADGGTIFLDEIGEVTPSFQVKLLRVLQEGEIRPVGSNKTRKVDVRVIAATNRDMDEEVRMERFRKDLYFRMAGIVVTMPPLRERAGDVPALADHLLRQAVKELGKDAKGFTPEAVDCMRRYQWPGNVREMQNEIQRMLVMAPDNALLGSELLSPRVVHAAPEEDKDEMAILSEFNGSLKDRIEQLEARVLHETMIRHRWNKSKAAKELGLSRVGLRGKLERYGLEKVEQLDVNGQDDDDGELVDQQTSKSAKSVRQTTKLSSAQDKG</sequence>
<keyword evidence="8" id="KW-0597">Phosphoprotein</keyword>
<dbReference type="InterPro" id="IPR058031">
    <property type="entry name" value="AAA_lid_NorR"/>
</dbReference>
<evidence type="ECO:0000256" key="5">
    <source>
        <dbReference type="ARBA" id="ARBA00023125"/>
    </source>
</evidence>
<dbReference type="Gene3D" id="3.40.50.300">
    <property type="entry name" value="P-loop containing nucleotide triphosphate hydrolases"/>
    <property type="match status" value="1"/>
</dbReference>
<dbReference type="RefSeq" id="WP_097155819.1">
    <property type="nucleotide sequence ID" value="NZ_OBEL01000008.1"/>
</dbReference>